<evidence type="ECO:0000259" key="4">
    <source>
        <dbReference type="PROSITE" id="PS51379"/>
    </source>
</evidence>
<dbReference type="AlphaFoldDB" id="A0A9D1KV63"/>
<keyword evidence="2" id="KW-0408">Iron</keyword>
<name>A0A9D1KV63_9FIRM</name>
<keyword evidence="1" id="KW-0479">Metal-binding</keyword>
<gene>
    <name evidence="5" type="ORF">IAB63_01180</name>
</gene>
<evidence type="ECO:0000256" key="2">
    <source>
        <dbReference type="ARBA" id="ARBA00023004"/>
    </source>
</evidence>
<dbReference type="InterPro" id="IPR036812">
    <property type="entry name" value="NAD(P)_OxRdtase_dom_sf"/>
</dbReference>
<dbReference type="InterPro" id="IPR023210">
    <property type="entry name" value="NADP_OxRdtase_dom"/>
</dbReference>
<evidence type="ECO:0000313" key="5">
    <source>
        <dbReference type="EMBL" id="HIU01851.1"/>
    </source>
</evidence>
<feature type="domain" description="4Fe-4S ferredoxin-type" evidence="4">
    <location>
        <begin position="327"/>
        <end position="356"/>
    </location>
</feature>
<dbReference type="CDD" id="cd19100">
    <property type="entry name" value="AKR_unchar"/>
    <property type="match status" value="1"/>
</dbReference>
<evidence type="ECO:0000313" key="6">
    <source>
        <dbReference type="Proteomes" id="UP000824164"/>
    </source>
</evidence>
<dbReference type="PROSITE" id="PS00198">
    <property type="entry name" value="4FE4S_FER_1"/>
    <property type="match status" value="1"/>
</dbReference>
<dbReference type="SUPFAM" id="SSF46548">
    <property type="entry name" value="alpha-helical ferredoxin"/>
    <property type="match status" value="1"/>
</dbReference>
<dbReference type="GO" id="GO:0046872">
    <property type="term" value="F:metal ion binding"/>
    <property type="evidence" value="ECO:0007669"/>
    <property type="project" value="UniProtKB-KW"/>
</dbReference>
<dbReference type="PROSITE" id="PS51379">
    <property type="entry name" value="4FE4S_FER_2"/>
    <property type="match status" value="1"/>
</dbReference>
<organism evidence="5 6">
    <name type="scientific">Candidatus Onthocola gallistercoris</name>
    <dbReference type="NCBI Taxonomy" id="2840876"/>
    <lineage>
        <taxon>Bacteria</taxon>
        <taxon>Bacillati</taxon>
        <taxon>Bacillota</taxon>
        <taxon>Bacilli</taxon>
        <taxon>Candidatus Onthocola</taxon>
    </lineage>
</organism>
<dbReference type="InterPro" id="IPR017896">
    <property type="entry name" value="4Fe4S_Fe-S-bd"/>
</dbReference>
<evidence type="ECO:0000256" key="3">
    <source>
        <dbReference type="ARBA" id="ARBA00023014"/>
    </source>
</evidence>
<reference evidence="5" key="2">
    <citation type="journal article" date="2021" name="PeerJ">
        <title>Extensive microbial diversity within the chicken gut microbiome revealed by metagenomics and culture.</title>
        <authorList>
            <person name="Gilroy R."/>
            <person name="Ravi A."/>
            <person name="Getino M."/>
            <person name="Pursley I."/>
            <person name="Horton D.L."/>
            <person name="Alikhan N.F."/>
            <person name="Baker D."/>
            <person name="Gharbi K."/>
            <person name="Hall N."/>
            <person name="Watson M."/>
            <person name="Adriaenssens E.M."/>
            <person name="Foster-Nyarko E."/>
            <person name="Jarju S."/>
            <person name="Secka A."/>
            <person name="Antonio M."/>
            <person name="Oren A."/>
            <person name="Chaudhuri R.R."/>
            <person name="La Ragione R."/>
            <person name="Hildebrand F."/>
            <person name="Pallen M.J."/>
        </authorList>
    </citation>
    <scope>NUCLEOTIDE SEQUENCE</scope>
    <source>
        <strain evidence="5">CHK187-14744</strain>
    </source>
</reference>
<dbReference type="InterPro" id="IPR017900">
    <property type="entry name" value="4Fe4S_Fe_S_CS"/>
</dbReference>
<dbReference type="Pfam" id="PF00248">
    <property type="entry name" value="Aldo_ket_red"/>
    <property type="match status" value="1"/>
</dbReference>
<dbReference type="GO" id="GO:0051536">
    <property type="term" value="F:iron-sulfur cluster binding"/>
    <property type="evidence" value="ECO:0007669"/>
    <property type="project" value="UniProtKB-KW"/>
</dbReference>
<evidence type="ECO:0000256" key="1">
    <source>
        <dbReference type="ARBA" id="ARBA00022723"/>
    </source>
</evidence>
<dbReference type="EMBL" id="DVLT01000005">
    <property type="protein sequence ID" value="HIU01851.1"/>
    <property type="molecule type" value="Genomic_DNA"/>
</dbReference>
<sequence length="365" mass="40500">MEYRKLPHGGEPISVLGLGTSSIGMAGEKEIEATMTMALENGINYFDMASADAPPFEAFGRALAGERKKVRFQIHFGADYQTGKYGWTTDLDTIKRSVDWQLSALKTDYIDFGFLHCIDEEADLEKVLKGGILDHILKLKQEGVVRHIGMSSHTPSVAERALDTGLLDMLMFSINPAYDYQQEGDYAIGSVDERQNLYRRCQAQGVGISVMKAFSGGQLLNARTSPFGRALTEYQCIQYALDKPGVLTVLPGIRDRKDLKRILGFVNAAPEEKDYSILGTFAPREAKGSCVYCNHCQPCPAGLDVGLINKYYDLALAGDELAKDHYAHLEKKAGDCIRCGYCDDRCPFHVSQSDRMEVIREYFGA</sequence>
<protein>
    <submittedName>
        <fullName evidence="5">Aldo/keto reductase</fullName>
    </submittedName>
</protein>
<dbReference type="PANTHER" id="PTHR43312">
    <property type="entry name" value="D-THREO-ALDOSE 1-DEHYDROGENASE"/>
    <property type="match status" value="1"/>
</dbReference>
<dbReference type="SUPFAM" id="SSF51430">
    <property type="entry name" value="NAD(P)-linked oxidoreductase"/>
    <property type="match status" value="1"/>
</dbReference>
<dbReference type="Proteomes" id="UP000824164">
    <property type="component" value="Unassembled WGS sequence"/>
</dbReference>
<dbReference type="PANTHER" id="PTHR43312:SF1">
    <property type="entry name" value="NADP-DEPENDENT OXIDOREDUCTASE DOMAIN-CONTAINING PROTEIN"/>
    <property type="match status" value="1"/>
</dbReference>
<keyword evidence="3" id="KW-0411">Iron-sulfur</keyword>
<dbReference type="Gene3D" id="3.20.20.100">
    <property type="entry name" value="NADP-dependent oxidoreductase domain"/>
    <property type="match status" value="1"/>
</dbReference>
<reference evidence="5" key="1">
    <citation type="submission" date="2020-10" db="EMBL/GenBank/DDBJ databases">
        <authorList>
            <person name="Gilroy R."/>
        </authorList>
    </citation>
    <scope>NUCLEOTIDE SEQUENCE</scope>
    <source>
        <strain evidence="5">CHK187-14744</strain>
    </source>
</reference>
<comment type="caution">
    <text evidence="5">The sequence shown here is derived from an EMBL/GenBank/DDBJ whole genome shotgun (WGS) entry which is preliminary data.</text>
</comment>
<proteinExistence type="predicted"/>
<dbReference type="InterPro" id="IPR053135">
    <property type="entry name" value="AKR2_Oxidoreductase"/>
</dbReference>
<accession>A0A9D1KV63</accession>